<gene>
    <name evidence="1" type="ORF">PHA8399_00359</name>
</gene>
<protein>
    <submittedName>
        <fullName evidence="1">Uncharacterized protein</fullName>
    </submittedName>
</protein>
<evidence type="ECO:0000313" key="1">
    <source>
        <dbReference type="EMBL" id="CUH98246.1"/>
    </source>
</evidence>
<dbReference type="EMBL" id="CYSR01000003">
    <property type="protein sequence ID" value="CUH98246.1"/>
    <property type="molecule type" value="Genomic_DNA"/>
</dbReference>
<organism evidence="1 2">
    <name type="scientific">Leisingera aquaemixtae</name>
    <dbReference type="NCBI Taxonomy" id="1396826"/>
    <lineage>
        <taxon>Bacteria</taxon>
        <taxon>Pseudomonadati</taxon>
        <taxon>Pseudomonadota</taxon>
        <taxon>Alphaproteobacteria</taxon>
        <taxon>Rhodobacterales</taxon>
        <taxon>Roseobacteraceae</taxon>
        <taxon>Leisingera</taxon>
    </lineage>
</organism>
<reference evidence="1 2" key="1">
    <citation type="submission" date="2015-09" db="EMBL/GenBank/DDBJ databases">
        <authorList>
            <consortium name="Swine Surveillance"/>
        </authorList>
    </citation>
    <scope>NUCLEOTIDE SEQUENCE [LARGE SCALE GENOMIC DNA]</scope>
    <source>
        <strain evidence="1 2">CECT 8399</strain>
    </source>
</reference>
<proteinExistence type="predicted"/>
<dbReference type="AlphaFoldDB" id="A0A0P1H5T7"/>
<accession>A0A0P1H5T7</accession>
<dbReference type="Proteomes" id="UP000051326">
    <property type="component" value="Unassembled WGS sequence"/>
</dbReference>
<evidence type="ECO:0000313" key="2">
    <source>
        <dbReference type="Proteomes" id="UP000051326"/>
    </source>
</evidence>
<sequence length="85" mass="9570">MTPTSRIEVRCLREDIDIHEIKLKDEDKEGRLFGKPGHRERLQIARGVLREALLAEGLAVGQLLNDPYAEMTICDATIPILDQSS</sequence>
<name>A0A0P1H5T7_9RHOB</name>